<evidence type="ECO:0000313" key="3">
    <source>
        <dbReference type="EMBL" id="TPX50016.1"/>
    </source>
</evidence>
<dbReference type="Proteomes" id="UP000317494">
    <property type="component" value="Unassembled WGS sequence"/>
</dbReference>
<keyword evidence="2" id="KW-0812">Transmembrane</keyword>
<reference evidence="3 4" key="1">
    <citation type="journal article" date="2019" name="Sci. Rep.">
        <title>Comparative genomics of chytrid fungi reveal insights into the obligate biotrophic and pathogenic lifestyle of Synchytrium endobioticum.</title>
        <authorList>
            <person name="van de Vossenberg B.T.L.H."/>
            <person name="Warris S."/>
            <person name="Nguyen H.D.T."/>
            <person name="van Gent-Pelzer M.P.E."/>
            <person name="Joly D.L."/>
            <person name="van de Geest H.C."/>
            <person name="Bonants P.J.M."/>
            <person name="Smith D.S."/>
            <person name="Levesque C.A."/>
            <person name="van der Lee T.A.J."/>
        </authorList>
    </citation>
    <scope>NUCLEOTIDE SEQUENCE [LARGE SCALE GENOMIC DNA]</scope>
    <source>
        <strain evidence="3 4">MB42</strain>
    </source>
</reference>
<gene>
    <name evidence="3" type="ORF">SeMB42_g02394</name>
</gene>
<feature type="compositionally biased region" description="Basic and acidic residues" evidence="1">
    <location>
        <begin position="345"/>
        <end position="361"/>
    </location>
</feature>
<dbReference type="EMBL" id="QEAN01000073">
    <property type="protein sequence ID" value="TPX50016.1"/>
    <property type="molecule type" value="Genomic_DNA"/>
</dbReference>
<organism evidence="3 4">
    <name type="scientific">Synchytrium endobioticum</name>
    <dbReference type="NCBI Taxonomy" id="286115"/>
    <lineage>
        <taxon>Eukaryota</taxon>
        <taxon>Fungi</taxon>
        <taxon>Fungi incertae sedis</taxon>
        <taxon>Chytridiomycota</taxon>
        <taxon>Chytridiomycota incertae sedis</taxon>
        <taxon>Chytridiomycetes</taxon>
        <taxon>Synchytriales</taxon>
        <taxon>Synchytriaceae</taxon>
        <taxon>Synchytrium</taxon>
    </lineage>
</organism>
<dbReference type="VEuPathDB" id="FungiDB:SeMB42_g02394"/>
<feature type="transmembrane region" description="Helical" evidence="2">
    <location>
        <begin position="296"/>
        <end position="319"/>
    </location>
</feature>
<evidence type="ECO:0000313" key="4">
    <source>
        <dbReference type="Proteomes" id="UP000317494"/>
    </source>
</evidence>
<sequence>MDPVVVSWYQEALKSKLMPSTSFDATINSFLNQSEVDSRLSVCLQHARKTHRLGKSIHPVSGTVAPNQDKSGIIGMASETILALRVIALLIAVFLTAVTACVAAWAQSSVFRSLIVAVFVLNAAASTIQLVVGIRNLSLCGWWLLIGDLLEMIAATIWVFINVTRFGVFNRAHLVKFPTWAQRTVIAATALTVTACGVAAIVAMAIPSASPFANPALYYQLISLAFCLIVDISIFTVSLYLIVKLRKSLEDTLDFEDQTALRCAVIFSLVASLLIGTAGIAGVAATNDPPQEPGLIGAVGSIVLRIYYLAGLGFLYGIVKIIQPHRGSVPMPAPMQKPAGTSNDKFGEDQNETHTEELVRS</sequence>
<feature type="transmembrane region" description="Helical" evidence="2">
    <location>
        <begin position="264"/>
        <end position="284"/>
    </location>
</feature>
<keyword evidence="2" id="KW-1133">Transmembrane helix</keyword>
<protein>
    <recommendedName>
        <fullName evidence="5">Transmembrane protein</fullName>
    </recommendedName>
</protein>
<proteinExistence type="predicted"/>
<feature type="transmembrane region" description="Helical" evidence="2">
    <location>
        <begin position="113"/>
        <end position="135"/>
    </location>
</feature>
<feature type="region of interest" description="Disordered" evidence="1">
    <location>
        <begin position="330"/>
        <end position="361"/>
    </location>
</feature>
<name>A0A507DEP2_9FUNG</name>
<keyword evidence="4" id="KW-1185">Reference proteome</keyword>
<feature type="transmembrane region" description="Helical" evidence="2">
    <location>
        <begin position="218"/>
        <end position="243"/>
    </location>
</feature>
<dbReference type="AlphaFoldDB" id="A0A507DEP2"/>
<feature type="transmembrane region" description="Helical" evidence="2">
    <location>
        <begin position="82"/>
        <end position="106"/>
    </location>
</feature>
<feature type="transmembrane region" description="Helical" evidence="2">
    <location>
        <begin position="141"/>
        <end position="163"/>
    </location>
</feature>
<evidence type="ECO:0000256" key="2">
    <source>
        <dbReference type="SAM" id="Phobius"/>
    </source>
</evidence>
<comment type="caution">
    <text evidence="3">The sequence shown here is derived from an EMBL/GenBank/DDBJ whole genome shotgun (WGS) entry which is preliminary data.</text>
</comment>
<evidence type="ECO:0000256" key="1">
    <source>
        <dbReference type="SAM" id="MobiDB-lite"/>
    </source>
</evidence>
<accession>A0A507DEP2</accession>
<evidence type="ECO:0008006" key="5">
    <source>
        <dbReference type="Google" id="ProtNLM"/>
    </source>
</evidence>
<keyword evidence="2" id="KW-0472">Membrane</keyword>
<feature type="transmembrane region" description="Helical" evidence="2">
    <location>
        <begin position="184"/>
        <end position="206"/>
    </location>
</feature>